<evidence type="ECO:0000313" key="1">
    <source>
        <dbReference type="EMBL" id="KST67555.1"/>
    </source>
</evidence>
<evidence type="ECO:0000313" key="3">
    <source>
        <dbReference type="Proteomes" id="UP000053372"/>
    </source>
</evidence>
<dbReference type="RefSeq" id="WP_027843004.1">
    <property type="nucleotide sequence ID" value="NZ_LMTZ01000013.1"/>
</dbReference>
<dbReference type="EMBL" id="LMTZ01000013">
    <property type="protein sequence ID" value="KST69809.1"/>
    <property type="molecule type" value="Genomic_DNA"/>
</dbReference>
<keyword evidence="3" id="KW-1185">Reference proteome</keyword>
<gene>
    <name evidence="1" type="ORF">BC008_30635</name>
    <name evidence="2" type="ORF">BC008_36215</name>
</gene>
<dbReference type="Proteomes" id="UP000053372">
    <property type="component" value="Unassembled WGS sequence"/>
</dbReference>
<protein>
    <submittedName>
        <fullName evidence="1">Uncharacterized protein</fullName>
    </submittedName>
</protein>
<dbReference type="AlphaFoldDB" id="A0A0V7ZSH6"/>
<accession>A0A0V7ZSH6</accession>
<comment type="caution">
    <text evidence="1">The sequence shown here is derived from an EMBL/GenBank/DDBJ whole genome shotgun (WGS) entry which is preliminary data.</text>
</comment>
<proteinExistence type="predicted"/>
<evidence type="ECO:0000313" key="2">
    <source>
        <dbReference type="EMBL" id="KST69809.1"/>
    </source>
</evidence>
<reference evidence="1 3" key="1">
    <citation type="journal article" date="2015" name="Genome Announc.">
        <title>Draft Genome of the Euendolithic (true boring) Cyanobacterium Mastigocoleus testarum strain BC008.</title>
        <authorList>
            <person name="Guida B.S."/>
            <person name="Garcia-Pichel F."/>
        </authorList>
    </citation>
    <scope>NUCLEOTIDE SEQUENCE [LARGE SCALE GENOMIC DNA]</scope>
    <source>
        <strain evidence="1 3">BC008</strain>
    </source>
</reference>
<name>A0A0V7ZSH6_9CYAN</name>
<sequence length="101" mass="11680">MKFTALLLSIHFLFSGISVFGIIPNKDAMCSNYDGHEICILNIQRSAKRYWNYRVAISVDGENKPVEIYNCRGRFKIQRNGKVVPFEENSPGKLICKYFKK</sequence>
<organism evidence="1 3">
    <name type="scientific">Mastigocoleus testarum BC008</name>
    <dbReference type="NCBI Taxonomy" id="371196"/>
    <lineage>
        <taxon>Bacteria</taxon>
        <taxon>Bacillati</taxon>
        <taxon>Cyanobacteriota</taxon>
        <taxon>Cyanophyceae</taxon>
        <taxon>Nostocales</taxon>
        <taxon>Hapalosiphonaceae</taxon>
        <taxon>Mastigocoleus</taxon>
    </lineage>
</organism>
<dbReference type="EMBL" id="LMTZ01000086">
    <property type="protein sequence ID" value="KST67555.1"/>
    <property type="molecule type" value="Genomic_DNA"/>
</dbReference>
<dbReference type="OrthoDB" id="532473at2"/>